<sequence length="403" mass="43786">MTCSPASIVLVESSVRWYRPASCLPSSSRPKRLLLSPDQLRYLERLQDKQRLASSETCAQGEEDAGAARGGRTSESRQASAAWPSLLDEIGRVRESRGATAQRQRDGRKRRAPEAGRAEEECSRELASVNAQGQTETLRPMMAGAELMIVLYLGGGWGDQEDWGITGGVLTRIAQVAEGGAWHVACHPGLVPDGLKHHDMLVPMDKLGIHWLSPDQLRYLERLQDKQRLASSETCAQGEEDAGAARGGRTSESRQASAARPSLLDEIGRVRESRGATARRQRDGRKRRAPEAGRAEEECSRELASVNAQGQTETLRPMMAGAELMIVLYLGGGLGIEDDWGITGGVLTRIAQVAEGGAWHVACHPGLVPDGLKHHDMLVPMDKLGIHYLRLGLEAKSLKFGSP</sequence>
<dbReference type="Proteomes" id="UP000011087">
    <property type="component" value="Unassembled WGS sequence"/>
</dbReference>
<feature type="region of interest" description="Disordered" evidence="1">
    <location>
        <begin position="52"/>
        <end position="82"/>
    </location>
</feature>
<dbReference type="EnsemblProtists" id="EKX34065">
    <property type="protein sequence ID" value="EKX34065"/>
    <property type="gene ID" value="GUITHDRAFT_119735"/>
</dbReference>
<organism evidence="2">
    <name type="scientific">Guillardia theta (strain CCMP2712)</name>
    <name type="common">Cryptophyte</name>
    <dbReference type="NCBI Taxonomy" id="905079"/>
    <lineage>
        <taxon>Eukaryota</taxon>
        <taxon>Cryptophyceae</taxon>
        <taxon>Pyrenomonadales</taxon>
        <taxon>Geminigeraceae</taxon>
        <taxon>Guillardia</taxon>
    </lineage>
</organism>
<reference evidence="2 4" key="1">
    <citation type="journal article" date="2012" name="Nature">
        <title>Algal genomes reveal evolutionary mosaicism and the fate of nucleomorphs.</title>
        <authorList>
            <consortium name="DOE Joint Genome Institute"/>
            <person name="Curtis B.A."/>
            <person name="Tanifuji G."/>
            <person name="Burki F."/>
            <person name="Gruber A."/>
            <person name="Irimia M."/>
            <person name="Maruyama S."/>
            <person name="Arias M.C."/>
            <person name="Ball S.G."/>
            <person name="Gile G.H."/>
            <person name="Hirakawa Y."/>
            <person name="Hopkins J.F."/>
            <person name="Kuo A."/>
            <person name="Rensing S.A."/>
            <person name="Schmutz J."/>
            <person name="Symeonidi A."/>
            <person name="Elias M."/>
            <person name="Eveleigh R.J."/>
            <person name="Herman E.K."/>
            <person name="Klute M.J."/>
            <person name="Nakayama T."/>
            <person name="Obornik M."/>
            <person name="Reyes-Prieto A."/>
            <person name="Armbrust E.V."/>
            <person name="Aves S.J."/>
            <person name="Beiko R.G."/>
            <person name="Coutinho P."/>
            <person name="Dacks J.B."/>
            <person name="Durnford D.G."/>
            <person name="Fast N.M."/>
            <person name="Green B.R."/>
            <person name="Grisdale C.J."/>
            <person name="Hempel F."/>
            <person name="Henrissat B."/>
            <person name="Hoppner M.P."/>
            <person name="Ishida K."/>
            <person name="Kim E."/>
            <person name="Koreny L."/>
            <person name="Kroth P.G."/>
            <person name="Liu Y."/>
            <person name="Malik S.B."/>
            <person name="Maier U.G."/>
            <person name="McRose D."/>
            <person name="Mock T."/>
            <person name="Neilson J.A."/>
            <person name="Onodera N.T."/>
            <person name="Poole A.M."/>
            <person name="Pritham E.J."/>
            <person name="Richards T.A."/>
            <person name="Rocap G."/>
            <person name="Roy S.W."/>
            <person name="Sarai C."/>
            <person name="Schaack S."/>
            <person name="Shirato S."/>
            <person name="Slamovits C.H."/>
            <person name="Spencer D.F."/>
            <person name="Suzuki S."/>
            <person name="Worden A.Z."/>
            <person name="Zauner S."/>
            <person name="Barry K."/>
            <person name="Bell C."/>
            <person name="Bharti A.K."/>
            <person name="Crow J.A."/>
            <person name="Grimwood J."/>
            <person name="Kramer R."/>
            <person name="Lindquist E."/>
            <person name="Lucas S."/>
            <person name="Salamov A."/>
            <person name="McFadden G.I."/>
            <person name="Lane C.E."/>
            <person name="Keeling P.J."/>
            <person name="Gray M.W."/>
            <person name="Grigoriev I.V."/>
            <person name="Archibald J.M."/>
        </authorList>
    </citation>
    <scope>NUCLEOTIDE SEQUENCE</scope>
    <source>
        <strain evidence="2 4">CCMP2712</strain>
    </source>
</reference>
<gene>
    <name evidence="2" type="ORF">GUITHDRAFT_119735</name>
</gene>
<keyword evidence="4" id="KW-1185">Reference proteome</keyword>
<dbReference type="PaxDb" id="55529-EKX34065"/>
<protein>
    <submittedName>
        <fullName evidence="2 3">Uncharacterized protein</fullName>
    </submittedName>
</protein>
<reference evidence="4" key="2">
    <citation type="submission" date="2012-11" db="EMBL/GenBank/DDBJ databases">
        <authorList>
            <person name="Kuo A."/>
            <person name="Curtis B.A."/>
            <person name="Tanifuji G."/>
            <person name="Burki F."/>
            <person name="Gruber A."/>
            <person name="Irimia M."/>
            <person name="Maruyama S."/>
            <person name="Arias M.C."/>
            <person name="Ball S.G."/>
            <person name="Gile G.H."/>
            <person name="Hirakawa Y."/>
            <person name="Hopkins J.F."/>
            <person name="Rensing S.A."/>
            <person name="Schmutz J."/>
            <person name="Symeonidi A."/>
            <person name="Elias M."/>
            <person name="Eveleigh R.J."/>
            <person name="Herman E.K."/>
            <person name="Klute M.J."/>
            <person name="Nakayama T."/>
            <person name="Obornik M."/>
            <person name="Reyes-Prieto A."/>
            <person name="Armbrust E.V."/>
            <person name="Aves S.J."/>
            <person name="Beiko R.G."/>
            <person name="Coutinho P."/>
            <person name="Dacks J.B."/>
            <person name="Durnford D.G."/>
            <person name="Fast N.M."/>
            <person name="Green B.R."/>
            <person name="Grisdale C."/>
            <person name="Hempe F."/>
            <person name="Henrissat B."/>
            <person name="Hoppner M.P."/>
            <person name="Ishida K.-I."/>
            <person name="Kim E."/>
            <person name="Koreny L."/>
            <person name="Kroth P.G."/>
            <person name="Liu Y."/>
            <person name="Malik S.-B."/>
            <person name="Maier U.G."/>
            <person name="McRose D."/>
            <person name="Mock T."/>
            <person name="Neilson J.A."/>
            <person name="Onodera N.T."/>
            <person name="Poole A.M."/>
            <person name="Pritham E.J."/>
            <person name="Richards T.A."/>
            <person name="Rocap G."/>
            <person name="Roy S.W."/>
            <person name="Sarai C."/>
            <person name="Schaack S."/>
            <person name="Shirato S."/>
            <person name="Slamovits C.H."/>
            <person name="Spencer D.F."/>
            <person name="Suzuki S."/>
            <person name="Worden A.Z."/>
            <person name="Zauner S."/>
            <person name="Barry K."/>
            <person name="Bell C."/>
            <person name="Bharti A.K."/>
            <person name="Crow J.A."/>
            <person name="Grimwood J."/>
            <person name="Kramer R."/>
            <person name="Lindquist E."/>
            <person name="Lucas S."/>
            <person name="Salamov A."/>
            <person name="McFadden G.I."/>
            <person name="Lane C.E."/>
            <person name="Keeling P.J."/>
            <person name="Gray M.W."/>
            <person name="Grigoriev I.V."/>
            <person name="Archibald J.M."/>
        </authorList>
    </citation>
    <scope>NUCLEOTIDE SEQUENCE</scope>
    <source>
        <strain evidence="4">CCMP2712</strain>
    </source>
</reference>
<evidence type="ECO:0000256" key="1">
    <source>
        <dbReference type="SAM" id="MobiDB-lite"/>
    </source>
</evidence>
<feature type="region of interest" description="Disordered" evidence="1">
    <location>
        <begin position="230"/>
        <end position="310"/>
    </location>
</feature>
<feature type="compositionally biased region" description="Basic and acidic residues" evidence="1">
    <location>
        <begin position="112"/>
        <end position="124"/>
    </location>
</feature>
<dbReference type="GeneID" id="17290795"/>
<proteinExistence type="predicted"/>
<evidence type="ECO:0000313" key="4">
    <source>
        <dbReference type="Proteomes" id="UP000011087"/>
    </source>
</evidence>
<name>L1IE08_GUITC</name>
<dbReference type="AlphaFoldDB" id="L1IE08"/>
<reference evidence="3" key="3">
    <citation type="submission" date="2016-03" db="UniProtKB">
        <authorList>
            <consortium name="EnsemblProtists"/>
        </authorList>
    </citation>
    <scope>IDENTIFICATION</scope>
</reference>
<feature type="region of interest" description="Disordered" evidence="1">
    <location>
        <begin position="94"/>
        <end position="134"/>
    </location>
</feature>
<dbReference type="EMBL" id="JH993120">
    <property type="protein sequence ID" value="EKX34065.1"/>
    <property type="molecule type" value="Genomic_DNA"/>
</dbReference>
<feature type="compositionally biased region" description="Basic and acidic residues" evidence="1">
    <location>
        <begin position="289"/>
        <end position="301"/>
    </location>
</feature>
<feature type="compositionally biased region" description="Basic residues" evidence="1">
    <location>
        <begin position="277"/>
        <end position="288"/>
    </location>
</feature>
<evidence type="ECO:0000313" key="3">
    <source>
        <dbReference type="EnsemblProtists" id="EKX34065"/>
    </source>
</evidence>
<accession>L1IE08</accession>
<evidence type="ECO:0000313" key="2">
    <source>
        <dbReference type="EMBL" id="EKX34065.1"/>
    </source>
</evidence>
<dbReference type="KEGG" id="gtt:GUITHDRAFT_119735"/>
<dbReference type="RefSeq" id="XP_005821045.1">
    <property type="nucleotide sequence ID" value="XM_005820988.1"/>
</dbReference>
<dbReference type="HOGENOM" id="CLU_684158_0_0_1"/>